<reference evidence="1 2" key="1">
    <citation type="journal article" date="2016" name="Nat. Commun.">
        <title>Thousands of microbial genomes shed light on interconnected biogeochemical processes in an aquifer system.</title>
        <authorList>
            <person name="Anantharaman K."/>
            <person name="Brown C.T."/>
            <person name="Hug L.A."/>
            <person name="Sharon I."/>
            <person name="Castelle C.J."/>
            <person name="Probst A.J."/>
            <person name="Thomas B.C."/>
            <person name="Singh A."/>
            <person name="Wilkins M.J."/>
            <person name="Karaoz U."/>
            <person name="Brodie E.L."/>
            <person name="Williams K.H."/>
            <person name="Hubbard S.S."/>
            <person name="Banfield J.F."/>
        </authorList>
    </citation>
    <scope>NUCLEOTIDE SEQUENCE [LARGE SCALE GENOMIC DNA]</scope>
</reference>
<evidence type="ECO:0000313" key="2">
    <source>
        <dbReference type="Proteomes" id="UP000177480"/>
    </source>
</evidence>
<gene>
    <name evidence="1" type="ORF">A2719_05270</name>
</gene>
<sequence length="174" mass="20114">MCWLCYRVRPQDGPSELRIPDDFGCGYLVEKTLYTPREDGWKRDFTVFPPFSTEAFVAKELSSKEAQWYAICIQMADPSLWPRFVAYENNRLWFYIVLRGIWTSPYNGRNATEKYLVDGSVPIADWKGRLSAGEPVPIWRIPDFKISGANNSFVRAQGEVQEFGLALRGKLSEW</sequence>
<dbReference type="STRING" id="1802114.A2719_05270"/>
<proteinExistence type="predicted"/>
<accession>A0A1G2G2E7</accession>
<comment type="caution">
    <text evidence="1">The sequence shown here is derived from an EMBL/GenBank/DDBJ whole genome shotgun (WGS) entry which is preliminary data.</text>
</comment>
<protein>
    <submittedName>
        <fullName evidence="1">Uncharacterized protein</fullName>
    </submittedName>
</protein>
<dbReference type="EMBL" id="MHNK01000002">
    <property type="protein sequence ID" value="OGZ44503.1"/>
    <property type="molecule type" value="Genomic_DNA"/>
</dbReference>
<dbReference type="AlphaFoldDB" id="A0A1G2G2E7"/>
<organism evidence="1 2">
    <name type="scientific">Candidatus Ryanbacteria bacterium RIFCSPHIGHO2_01_FULL_45_22</name>
    <dbReference type="NCBI Taxonomy" id="1802114"/>
    <lineage>
        <taxon>Bacteria</taxon>
        <taxon>Candidatus Ryaniibacteriota</taxon>
    </lineage>
</organism>
<dbReference type="Proteomes" id="UP000177480">
    <property type="component" value="Unassembled WGS sequence"/>
</dbReference>
<name>A0A1G2G2E7_9BACT</name>
<evidence type="ECO:0000313" key="1">
    <source>
        <dbReference type="EMBL" id="OGZ44503.1"/>
    </source>
</evidence>